<evidence type="ECO:0000313" key="3">
    <source>
        <dbReference type="EMBL" id="KAK4214294.1"/>
    </source>
</evidence>
<dbReference type="PANTHER" id="PTHR38795">
    <property type="entry name" value="DUF6604 DOMAIN-CONTAINING PROTEIN"/>
    <property type="match status" value="1"/>
</dbReference>
<evidence type="ECO:0000256" key="1">
    <source>
        <dbReference type="SAM" id="MobiDB-lite"/>
    </source>
</evidence>
<accession>A0AAN6Y7W2</accession>
<name>A0AAN6Y7W2_9PEZI</name>
<keyword evidence="4" id="KW-1185">Reference proteome</keyword>
<reference evidence="3" key="2">
    <citation type="submission" date="2023-05" db="EMBL/GenBank/DDBJ databases">
        <authorList>
            <consortium name="Lawrence Berkeley National Laboratory"/>
            <person name="Steindorff A."/>
            <person name="Hensen N."/>
            <person name="Bonometti L."/>
            <person name="Westerberg I."/>
            <person name="Brannstrom I.O."/>
            <person name="Guillou S."/>
            <person name="Cros-Aarteil S."/>
            <person name="Calhoun S."/>
            <person name="Haridas S."/>
            <person name="Kuo A."/>
            <person name="Mondo S."/>
            <person name="Pangilinan J."/>
            <person name="Riley R."/>
            <person name="Labutti K."/>
            <person name="Andreopoulos B."/>
            <person name="Lipzen A."/>
            <person name="Chen C."/>
            <person name="Yanf M."/>
            <person name="Daum C."/>
            <person name="Ng V."/>
            <person name="Clum A."/>
            <person name="Ohm R."/>
            <person name="Martin F."/>
            <person name="Silar P."/>
            <person name="Natvig D."/>
            <person name="Lalanne C."/>
            <person name="Gautier V."/>
            <person name="Ament-Velasquez S.L."/>
            <person name="Kruys A."/>
            <person name="Hutchinson M.I."/>
            <person name="Powell A.J."/>
            <person name="Barry K."/>
            <person name="Miller A.N."/>
            <person name="Grigoriev I.V."/>
            <person name="Debuchy R."/>
            <person name="Gladieux P."/>
            <person name="Thoren M.H."/>
            <person name="Johannesson H."/>
        </authorList>
    </citation>
    <scope>NUCLEOTIDE SEQUENCE</scope>
    <source>
        <strain evidence="3">PSN293</strain>
    </source>
</reference>
<sequence>MRPGYTGTKDKINNKTIVTITTREMITLAQAIASSSSTTGFEMPMEILDILQDVIKRRKDFADGYKQLEVDSEHVEVDNLSHQYFIGILQQVHAILSTMPIKADMNPGGKPRGTKHAHLEPSVKPESDTTGISNLYANLQLEEPSLAFEADMPVTDPFTVPPSEKIDFRIEKQDRDLAFATWCFLKDMHDVKTFVHQTWREYCAGQVSFLVASQVTSTAFSLLACSGHEFAALHGSTRFLDIADNLGFEVGDTVDEPLAPISPMHAAQTAHLDSVSDIKVKQLLCMSAYVSAYQVSYFVRYDMVRRQHEKYSLERRRAERNEDLKDELEYLGKWIQRNKKLFADLLMLTRILSPNMFPPHFPSTLR</sequence>
<dbReference type="Proteomes" id="UP001301769">
    <property type="component" value="Unassembled WGS sequence"/>
</dbReference>
<feature type="domain" description="DUF6604" evidence="2">
    <location>
        <begin position="8"/>
        <end position="230"/>
    </location>
</feature>
<evidence type="ECO:0000313" key="4">
    <source>
        <dbReference type="Proteomes" id="UP001301769"/>
    </source>
</evidence>
<feature type="region of interest" description="Disordered" evidence="1">
    <location>
        <begin position="104"/>
        <end position="128"/>
    </location>
</feature>
<gene>
    <name evidence="3" type="ORF">QBC37DRAFT_421584</name>
</gene>
<feature type="compositionally biased region" description="Basic and acidic residues" evidence="1">
    <location>
        <begin position="117"/>
        <end position="127"/>
    </location>
</feature>
<protein>
    <recommendedName>
        <fullName evidence="2">DUF6604 domain-containing protein</fullName>
    </recommendedName>
</protein>
<proteinExistence type="predicted"/>
<dbReference type="PANTHER" id="PTHR38795:SF1">
    <property type="entry name" value="DUF6604 DOMAIN-CONTAINING PROTEIN"/>
    <property type="match status" value="1"/>
</dbReference>
<evidence type="ECO:0000259" key="2">
    <source>
        <dbReference type="Pfam" id="PF20253"/>
    </source>
</evidence>
<dbReference type="Pfam" id="PF20253">
    <property type="entry name" value="DUF6604"/>
    <property type="match status" value="1"/>
</dbReference>
<comment type="caution">
    <text evidence="3">The sequence shown here is derived from an EMBL/GenBank/DDBJ whole genome shotgun (WGS) entry which is preliminary data.</text>
</comment>
<dbReference type="AlphaFoldDB" id="A0AAN6Y7W2"/>
<dbReference type="EMBL" id="MU858096">
    <property type="protein sequence ID" value="KAK4214294.1"/>
    <property type="molecule type" value="Genomic_DNA"/>
</dbReference>
<dbReference type="InterPro" id="IPR046539">
    <property type="entry name" value="DUF6604"/>
</dbReference>
<organism evidence="3 4">
    <name type="scientific">Rhypophila decipiens</name>
    <dbReference type="NCBI Taxonomy" id="261697"/>
    <lineage>
        <taxon>Eukaryota</taxon>
        <taxon>Fungi</taxon>
        <taxon>Dikarya</taxon>
        <taxon>Ascomycota</taxon>
        <taxon>Pezizomycotina</taxon>
        <taxon>Sordariomycetes</taxon>
        <taxon>Sordariomycetidae</taxon>
        <taxon>Sordariales</taxon>
        <taxon>Naviculisporaceae</taxon>
        <taxon>Rhypophila</taxon>
    </lineage>
</organism>
<reference evidence="3" key="1">
    <citation type="journal article" date="2023" name="Mol. Phylogenet. Evol.">
        <title>Genome-scale phylogeny and comparative genomics of the fungal order Sordariales.</title>
        <authorList>
            <person name="Hensen N."/>
            <person name="Bonometti L."/>
            <person name="Westerberg I."/>
            <person name="Brannstrom I.O."/>
            <person name="Guillou S."/>
            <person name="Cros-Aarteil S."/>
            <person name="Calhoun S."/>
            <person name="Haridas S."/>
            <person name="Kuo A."/>
            <person name="Mondo S."/>
            <person name="Pangilinan J."/>
            <person name="Riley R."/>
            <person name="LaButti K."/>
            <person name="Andreopoulos B."/>
            <person name="Lipzen A."/>
            <person name="Chen C."/>
            <person name="Yan M."/>
            <person name="Daum C."/>
            <person name="Ng V."/>
            <person name="Clum A."/>
            <person name="Steindorff A."/>
            <person name="Ohm R.A."/>
            <person name="Martin F."/>
            <person name="Silar P."/>
            <person name="Natvig D.O."/>
            <person name="Lalanne C."/>
            <person name="Gautier V."/>
            <person name="Ament-Velasquez S.L."/>
            <person name="Kruys A."/>
            <person name="Hutchinson M.I."/>
            <person name="Powell A.J."/>
            <person name="Barry K."/>
            <person name="Miller A.N."/>
            <person name="Grigoriev I.V."/>
            <person name="Debuchy R."/>
            <person name="Gladieux P."/>
            <person name="Hiltunen Thoren M."/>
            <person name="Johannesson H."/>
        </authorList>
    </citation>
    <scope>NUCLEOTIDE SEQUENCE</scope>
    <source>
        <strain evidence="3">PSN293</strain>
    </source>
</reference>